<feature type="repeat" description="TPR" evidence="3">
    <location>
        <begin position="56"/>
        <end position="89"/>
    </location>
</feature>
<dbReference type="STRING" id="405671.SAMN05421827_12925"/>
<feature type="chain" id="PRO_5011551929" evidence="4">
    <location>
        <begin position="24"/>
        <end position="573"/>
    </location>
</feature>
<dbReference type="InterPro" id="IPR050498">
    <property type="entry name" value="Ycf3"/>
</dbReference>
<evidence type="ECO:0000256" key="2">
    <source>
        <dbReference type="ARBA" id="ARBA00022803"/>
    </source>
</evidence>
<organism evidence="5 6">
    <name type="scientific">Pedobacter terrae</name>
    <dbReference type="NCBI Taxonomy" id="405671"/>
    <lineage>
        <taxon>Bacteria</taxon>
        <taxon>Pseudomonadati</taxon>
        <taxon>Bacteroidota</taxon>
        <taxon>Sphingobacteriia</taxon>
        <taxon>Sphingobacteriales</taxon>
        <taxon>Sphingobacteriaceae</taxon>
        <taxon>Pedobacter</taxon>
    </lineage>
</organism>
<sequence length="573" mass="63009">MKILKKAITLNVGLVLMGSAVFAQDLNEAKKAIDAEQYQKASSMLKSLVSSKASDGDNYYNLGLVYLKTGYIDSARAVFNKGVTADPKNNLNLIGLGEADLLSNDATSAKTNFDKAVALSPKDYKTYLYIGKAYLAQDKPSDDVSKPDFTNALANITKADELDSKDKDAEVFLAQGDAYALQKKNSEALGPYMRVNDVDPNNRRAKTQIGKMYKESRAFPEGEKELQDVITADPNYGPAYRELGELYLQWSSFGVDKEKAAKAIENYKKYMDLTDKSLESQLRYAQFLFYAKDYKTLEQVASSLQVPANDPKGNVVARMKGWAAYENGNYPQALTSLTEFFAKEKDKSKILGNDYLYLGKAQLKAGQDSLGVNNIIEAAKIDSTNADALAEAGLALYKAKKYGKAAEIYTLATKYNPNGKGSLTNYYYIGQTRFLEGYFAQKDKKPLNTAALVEADSALSHLNNVSPEFALGYFTRARIANLLEDKANPKYASIPLFEKYISLVKPEEQAANKTNLVEAYDYLGAYYADKDKAKAIDFLNKSIALDPQGPFAAAKLKELQSPAGASKAKGKGK</sequence>
<evidence type="ECO:0000256" key="1">
    <source>
        <dbReference type="ARBA" id="ARBA00022737"/>
    </source>
</evidence>
<dbReference type="Pfam" id="PF13181">
    <property type="entry name" value="TPR_8"/>
    <property type="match status" value="1"/>
</dbReference>
<keyword evidence="6" id="KW-1185">Reference proteome</keyword>
<dbReference type="AlphaFoldDB" id="A0A1G8DFN0"/>
<dbReference type="SUPFAM" id="SSF48452">
    <property type="entry name" value="TPR-like"/>
    <property type="match status" value="2"/>
</dbReference>
<dbReference type="RefSeq" id="WP_090504279.1">
    <property type="nucleotide sequence ID" value="NZ_FNCH01000029.1"/>
</dbReference>
<evidence type="ECO:0000313" key="6">
    <source>
        <dbReference type="Proteomes" id="UP000199643"/>
    </source>
</evidence>
<feature type="signal peptide" evidence="4">
    <location>
        <begin position="1"/>
        <end position="23"/>
    </location>
</feature>
<evidence type="ECO:0000313" key="5">
    <source>
        <dbReference type="EMBL" id="SDH56515.1"/>
    </source>
</evidence>
<dbReference type="PROSITE" id="PS50005">
    <property type="entry name" value="TPR"/>
    <property type="match status" value="3"/>
</dbReference>
<reference evidence="6" key="1">
    <citation type="submission" date="2016-10" db="EMBL/GenBank/DDBJ databases">
        <authorList>
            <person name="Varghese N."/>
            <person name="Submissions S."/>
        </authorList>
    </citation>
    <scope>NUCLEOTIDE SEQUENCE [LARGE SCALE GENOMIC DNA]</scope>
    <source>
        <strain evidence="6">DSM 17933</strain>
    </source>
</reference>
<keyword evidence="1" id="KW-0677">Repeat</keyword>
<accession>A0A1G8DFN0</accession>
<feature type="repeat" description="TPR" evidence="3">
    <location>
        <begin position="169"/>
        <end position="202"/>
    </location>
</feature>
<feature type="repeat" description="TPR" evidence="3">
    <location>
        <begin position="386"/>
        <end position="419"/>
    </location>
</feature>
<gene>
    <name evidence="5" type="ORF">SAMN05421827_12925</name>
</gene>
<dbReference type="PANTHER" id="PTHR44858:SF1">
    <property type="entry name" value="UDP-N-ACETYLGLUCOSAMINE--PEPTIDE N-ACETYLGLUCOSAMINYLTRANSFERASE SPINDLY-RELATED"/>
    <property type="match status" value="1"/>
</dbReference>
<dbReference type="InterPro" id="IPR011990">
    <property type="entry name" value="TPR-like_helical_dom_sf"/>
</dbReference>
<dbReference type="EMBL" id="FNCH01000029">
    <property type="protein sequence ID" value="SDH56515.1"/>
    <property type="molecule type" value="Genomic_DNA"/>
</dbReference>
<keyword evidence="4" id="KW-0732">Signal</keyword>
<dbReference type="OrthoDB" id="638548at2"/>
<dbReference type="SUPFAM" id="SSF81901">
    <property type="entry name" value="HCP-like"/>
    <property type="match status" value="1"/>
</dbReference>
<dbReference type="SMART" id="SM00028">
    <property type="entry name" value="TPR"/>
    <property type="match status" value="6"/>
</dbReference>
<dbReference type="Gene3D" id="1.25.40.10">
    <property type="entry name" value="Tetratricopeptide repeat domain"/>
    <property type="match status" value="3"/>
</dbReference>
<keyword evidence="2 3" id="KW-0802">TPR repeat</keyword>
<evidence type="ECO:0000256" key="3">
    <source>
        <dbReference type="PROSITE-ProRule" id="PRU00339"/>
    </source>
</evidence>
<dbReference type="Proteomes" id="UP000199643">
    <property type="component" value="Unassembled WGS sequence"/>
</dbReference>
<evidence type="ECO:0000256" key="4">
    <source>
        <dbReference type="SAM" id="SignalP"/>
    </source>
</evidence>
<protein>
    <submittedName>
        <fullName evidence="5">Tetratricopeptide repeat-containing protein</fullName>
    </submittedName>
</protein>
<dbReference type="InterPro" id="IPR019734">
    <property type="entry name" value="TPR_rpt"/>
</dbReference>
<dbReference type="PANTHER" id="PTHR44858">
    <property type="entry name" value="TETRATRICOPEPTIDE REPEAT PROTEIN 6"/>
    <property type="match status" value="1"/>
</dbReference>
<proteinExistence type="predicted"/>
<name>A0A1G8DFN0_9SPHI</name>